<reference evidence="2 3" key="1">
    <citation type="submission" date="2023-01" db="EMBL/GenBank/DDBJ databases">
        <authorList>
            <person name="Whitehead M."/>
        </authorList>
    </citation>
    <scope>NUCLEOTIDE SEQUENCE [LARGE SCALE GENOMIC DNA]</scope>
</reference>
<proteinExistence type="predicted"/>
<comment type="caution">
    <text evidence="2">The sequence shown here is derived from an EMBL/GenBank/DDBJ whole genome shotgun (WGS) entry which is preliminary data.</text>
</comment>
<dbReference type="AlphaFoldDB" id="A0AAV0XXV0"/>
<protein>
    <submittedName>
        <fullName evidence="2">Uncharacterized protein</fullName>
    </submittedName>
</protein>
<evidence type="ECO:0000313" key="3">
    <source>
        <dbReference type="Proteomes" id="UP001160148"/>
    </source>
</evidence>
<evidence type="ECO:0000256" key="1">
    <source>
        <dbReference type="SAM" id="MobiDB-lite"/>
    </source>
</evidence>
<gene>
    <name evidence="2" type="ORF">MEUPH1_LOCUS27176</name>
</gene>
<sequence>MAARTRIWTGQSRHYIIKSLRRPGRRIFLSKKLRRKTIRRNAECQSSVDGLWAIRTMDHVACTHERLLILVNANGGPALTAMVAGQSAIATTPSDGKTPPPPDTVESTHEPFHVGSTADRVIPSQR</sequence>
<organism evidence="2 3">
    <name type="scientific">Macrosiphum euphorbiae</name>
    <name type="common">potato aphid</name>
    <dbReference type="NCBI Taxonomy" id="13131"/>
    <lineage>
        <taxon>Eukaryota</taxon>
        <taxon>Metazoa</taxon>
        <taxon>Ecdysozoa</taxon>
        <taxon>Arthropoda</taxon>
        <taxon>Hexapoda</taxon>
        <taxon>Insecta</taxon>
        <taxon>Pterygota</taxon>
        <taxon>Neoptera</taxon>
        <taxon>Paraneoptera</taxon>
        <taxon>Hemiptera</taxon>
        <taxon>Sternorrhyncha</taxon>
        <taxon>Aphidomorpha</taxon>
        <taxon>Aphidoidea</taxon>
        <taxon>Aphididae</taxon>
        <taxon>Macrosiphini</taxon>
        <taxon>Macrosiphum</taxon>
    </lineage>
</organism>
<keyword evidence="3" id="KW-1185">Reference proteome</keyword>
<dbReference type="EMBL" id="CARXXK010001098">
    <property type="protein sequence ID" value="CAI6373420.1"/>
    <property type="molecule type" value="Genomic_DNA"/>
</dbReference>
<evidence type="ECO:0000313" key="2">
    <source>
        <dbReference type="EMBL" id="CAI6373420.1"/>
    </source>
</evidence>
<feature type="region of interest" description="Disordered" evidence="1">
    <location>
        <begin position="90"/>
        <end position="126"/>
    </location>
</feature>
<dbReference type="Proteomes" id="UP001160148">
    <property type="component" value="Unassembled WGS sequence"/>
</dbReference>
<accession>A0AAV0XXV0</accession>
<name>A0AAV0XXV0_9HEMI</name>